<dbReference type="EMBL" id="LNQE01000630">
    <property type="protein sequence ID" value="KUG25667.1"/>
    <property type="molecule type" value="Genomic_DNA"/>
</dbReference>
<proteinExistence type="predicted"/>
<evidence type="ECO:0000313" key="1">
    <source>
        <dbReference type="EMBL" id="KUG25667.1"/>
    </source>
</evidence>
<reference evidence="1" key="1">
    <citation type="journal article" date="2015" name="Proc. Natl. Acad. Sci. U.S.A.">
        <title>Networks of energetic and metabolic interactions define dynamics in microbial communities.</title>
        <authorList>
            <person name="Embree M."/>
            <person name="Liu J.K."/>
            <person name="Al-Bassam M.M."/>
            <person name="Zengler K."/>
        </authorList>
    </citation>
    <scope>NUCLEOTIDE SEQUENCE</scope>
</reference>
<dbReference type="Pfam" id="PF11013">
    <property type="entry name" value="DUF2851"/>
    <property type="match status" value="2"/>
</dbReference>
<gene>
    <name evidence="1" type="ORF">ASZ90_004506</name>
</gene>
<dbReference type="AlphaFoldDB" id="A0A0W8FZL0"/>
<protein>
    <recommendedName>
        <fullName evidence="2">DUF2851 domain-containing protein</fullName>
    </recommendedName>
</protein>
<comment type="caution">
    <text evidence="1">The sequence shown here is derived from an EMBL/GenBank/DDBJ whole genome shotgun (WGS) entry which is preliminary data.</text>
</comment>
<name>A0A0W8FZL0_9ZZZZ</name>
<dbReference type="InterPro" id="IPR021272">
    <property type="entry name" value="DUF2851"/>
</dbReference>
<sequence length="493" mass="58052">MSSKEKLFEKDLYDIWQNHRFDDKLQTIDGEKISILDSGVHNTDTSGPDFQNARIRIGNLTFVGDIEIDSDYVDWKSHGHHLNNRYNKVVLHATLTNKHNQPYVYTKDGRKVPSIKLAQFLDFDTVKNISMKIKRYNTEHEHTLRCIDENSSIDHKIKEKFVLQLGTDRYKKKCRKFYDRLKELKYLRELQLKEPVVNYEISEEIRNKNYTPSDFKEKELWLQLLYENIFEALGYSKNKSIMLKLAQSANIEFLKTINNSEHNLIKYESALFGISGLLPDADKIPENHSSEYTKYIFNHWKSIKENYDGETYNETDWNFFRLRPQNFPTVRIAGGVRILDGLINKNLVSIMVKKIKEIRNLNVLINSLRSVFIVQSDGFWQDHYIFDNKASSKIKYFVGVSRADEILVNVIFPFFTVYFEVFGNEGLAKKVFKLYSIYVQKNDNRIVREVTDTLELQRISKKTIYSQGMIELFRSYCSRGRCLECEIGKPIFS</sequence>
<evidence type="ECO:0008006" key="2">
    <source>
        <dbReference type="Google" id="ProtNLM"/>
    </source>
</evidence>
<organism evidence="1">
    <name type="scientific">hydrocarbon metagenome</name>
    <dbReference type="NCBI Taxonomy" id="938273"/>
    <lineage>
        <taxon>unclassified sequences</taxon>
        <taxon>metagenomes</taxon>
        <taxon>ecological metagenomes</taxon>
    </lineage>
</organism>
<accession>A0A0W8FZL0</accession>